<dbReference type="Gene3D" id="3.40.50.2300">
    <property type="match status" value="1"/>
</dbReference>
<dbReference type="AlphaFoldDB" id="A0A371Q8Y0"/>
<evidence type="ECO:0000256" key="5">
    <source>
        <dbReference type="PROSITE-ProRule" id="PRU00169"/>
    </source>
</evidence>
<accession>A0A371Q8Y0</accession>
<dbReference type="GO" id="GO:0003677">
    <property type="term" value="F:DNA binding"/>
    <property type="evidence" value="ECO:0007669"/>
    <property type="project" value="UniProtKB-KW"/>
</dbReference>
<sequence length="237" mass="26300">MPDRNTPETTAPERLRIVIAEDHYLVREGTRRLLEDTGEVDVVAAVGTAGELLDAVERFRLDAVIADIRMPPDHHTEGITAAHSIRARHPDIGVVVLSQHANEQYAFALFQRGTDGLAYLLKERIGELDQLLRALREVSAGRSVIDPRIVEVLVGSHIRTTDSPLAQLTRRELDVLRQMAQGMNNRTIAESLSLSESTIEKHVNSTFAKLCLAEESQLHRRVTAVLTYLRHGPTGPA</sequence>
<dbReference type="PANTHER" id="PTHR43214">
    <property type="entry name" value="TWO-COMPONENT RESPONSE REGULATOR"/>
    <property type="match status" value="1"/>
</dbReference>
<dbReference type="GO" id="GO:0000160">
    <property type="term" value="P:phosphorelay signal transduction system"/>
    <property type="evidence" value="ECO:0007669"/>
    <property type="project" value="InterPro"/>
</dbReference>
<dbReference type="SUPFAM" id="SSF46894">
    <property type="entry name" value="C-terminal effector domain of the bipartite response regulators"/>
    <property type="match status" value="1"/>
</dbReference>
<dbReference type="Proteomes" id="UP000262477">
    <property type="component" value="Unassembled WGS sequence"/>
</dbReference>
<reference evidence="8 9" key="1">
    <citation type="submission" date="2018-08" db="EMBL/GenBank/DDBJ databases">
        <title>Streptomyces NEAU-D10 sp. nov., a novel Actinomycete isolated from soil.</title>
        <authorList>
            <person name="Jin L."/>
        </authorList>
    </citation>
    <scope>NUCLEOTIDE SEQUENCE [LARGE SCALE GENOMIC DNA]</scope>
    <source>
        <strain evidence="8 9">NEAU-D10</strain>
    </source>
</reference>
<keyword evidence="1 5" id="KW-0597">Phosphoprotein</keyword>
<dbReference type="CDD" id="cd17535">
    <property type="entry name" value="REC_NarL-like"/>
    <property type="match status" value="1"/>
</dbReference>
<dbReference type="GO" id="GO:0006355">
    <property type="term" value="P:regulation of DNA-templated transcription"/>
    <property type="evidence" value="ECO:0007669"/>
    <property type="project" value="InterPro"/>
</dbReference>
<feature type="modified residue" description="4-aspartylphosphate" evidence="5">
    <location>
        <position position="67"/>
    </location>
</feature>
<proteinExistence type="predicted"/>
<dbReference type="SUPFAM" id="SSF52172">
    <property type="entry name" value="CheY-like"/>
    <property type="match status" value="1"/>
</dbReference>
<evidence type="ECO:0000256" key="4">
    <source>
        <dbReference type="ARBA" id="ARBA00023163"/>
    </source>
</evidence>
<keyword evidence="3 8" id="KW-0238">DNA-binding</keyword>
<dbReference type="PRINTS" id="PR00038">
    <property type="entry name" value="HTHLUXR"/>
</dbReference>
<dbReference type="OrthoDB" id="9808843at2"/>
<evidence type="ECO:0000259" key="7">
    <source>
        <dbReference type="PROSITE" id="PS50110"/>
    </source>
</evidence>
<dbReference type="InterPro" id="IPR058245">
    <property type="entry name" value="NreC/VraR/RcsB-like_REC"/>
</dbReference>
<keyword evidence="9" id="KW-1185">Reference proteome</keyword>
<dbReference type="RefSeq" id="WP_128504286.1">
    <property type="nucleotide sequence ID" value="NZ_JBIRQD010000021.1"/>
</dbReference>
<protein>
    <submittedName>
        <fullName evidence="8">DNA-binding response regulator</fullName>
    </submittedName>
</protein>
<feature type="domain" description="Response regulatory" evidence="7">
    <location>
        <begin position="16"/>
        <end position="137"/>
    </location>
</feature>
<dbReference type="EMBL" id="QUAC01000039">
    <property type="protein sequence ID" value="REK91141.1"/>
    <property type="molecule type" value="Genomic_DNA"/>
</dbReference>
<dbReference type="InterPro" id="IPR011006">
    <property type="entry name" value="CheY-like_superfamily"/>
</dbReference>
<dbReference type="PANTHER" id="PTHR43214:SF24">
    <property type="entry name" value="TRANSCRIPTIONAL REGULATORY PROTEIN NARL-RELATED"/>
    <property type="match status" value="1"/>
</dbReference>
<dbReference type="InterPro" id="IPR016032">
    <property type="entry name" value="Sig_transdc_resp-reg_C-effctor"/>
</dbReference>
<dbReference type="Pfam" id="PF00072">
    <property type="entry name" value="Response_reg"/>
    <property type="match status" value="1"/>
</dbReference>
<evidence type="ECO:0000256" key="1">
    <source>
        <dbReference type="ARBA" id="ARBA00022553"/>
    </source>
</evidence>
<dbReference type="SMART" id="SM00448">
    <property type="entry name" value="REC"/>
    <property type="match status" value="1"/>
</dbReference>
<evidence type="ECO:0000256" key="2">
    <source>
        <dbReference type="ARBA" id="ARBA00023015"/>
    </source>
</evidence>
<comment type="caution">
    <text evidence="8">The sequence shown here is derived from an EMBL/GenBank/DDBJ whole genome shotgun (WGS) entry which is preliminary data.</text>
</comment>
<dbReference type="InterPro" id="IPR001789">
    <property type="entry name" value="Sig_transdc_resp-reg_receiver"/>
</dbReference>
<keyword evidence="4" id="KW-0804">Transcription</keyword>
<dbReference type="SMART" id="SM00421">
    <property type="entry name" value="HTH_LUXR"/>
    <property type="match status" value="1"/>
</dbReference>
<organism evidence="8 9">
    <name type="scientific">Streptomyces inhibens</name>
    <dbReference type="NCBI Taxonomy" id="2293571"/>
    <lineage>
        <taxon>Bacteria</taxon>
        <taxon>Bacillati</taxon>
        <taxon>Actinomycetota</taxon>
        <taxon>Actinomycetes</taxon>
        <taxon>Kitasatosporales</taxon>
        <taxon>Streptomycetaceae</taxon>
        <taxon>Streptomyces</taxon>
    </lineage>
</organism>
<dbReference type="CDD" id="cd06170">
    <property type="entry name" value="LuxR_C_like"/>
    <property type="match status" value="1"/>
</dbReference>
<evidence type="ECO:0000256" key="3">
    <source>
        <dbReference type="ARBA" id="ARBA00023125"/>
    </source>
</evidence>
<dbReference type="InterPro" id="IPR000792">
    <property type="entry name" value="Tscrpt_reg_LuxR_C"/>
</dbReference>
<dbReference type="PROSITE" id="PS50110">
    <property type="entry name" value="RESPONSE_REGULATORY"/>
    <property type="match status" value="1"/>
</dbReference>
<evidence type="ECO:0000313" key="8">
    <source>
        <dbReference type="EMBL" id="REK91141.1"/>
    </source>
</evidence>
<dbReference type="PROSITE" id="PS50043">
    <property type="entry name" value="HTH_LUXR_2"/>
    <property type="match status" value="1"/>
</dbReference>
<dbReference type="Pfam" id="PF00196">
    <property type="entry name" value="GerE"/>
    <property type="match status" value="1"/>
</dbReference>
<evidence type="ECO:0000313" key="9">
    <source>
        <dbReference type="Proteomes" id="UP000262477"/>
    </source>
</evidence>
<gene>
    <name evidence="8" type="ORF">DY245_05985</name>
</gene>
<keyword evidence="2" id="KW-0805">Transcription regulation</keyword>
<dbReference type="InterPro" id="IPR039420">
    <property type="entry name" value="WalR-like"/>
</dbReference>
<dbReference type="PROSITE" id="PS00622">
    <property type="entry name" value="HTH_LUXR_1"/>
    <property type="match status" value="1"/>
</dbReference>
<feature type="domain" description="HTH luxR-type" evidence="6">
    <location>
        <begin position="161"/>
        <end position="226"/>
    </location>
</feature>
<evidence type="ECO:0000259" key="6">
    <source>
        <dbReference type="PROSITE" id="PS50043"/>
    </source>
</evidence>
<name>A0A371Q8Y0_STRIH</name>